<dbReference type="InterPro" id="IPR029526">
    <property type="entry name" value="PGBD"/>
</dbReference>
<dbReference type="Pfam" id="PF13843">
    <property type="entry name" value="DDE_Tnp_1_7"/>
    <property type="match status" value="1"/>
</dbReference>
<dbReference type="OrthoDB" id="6429039at2759"/>
<protein>
    <submittedName>
        <fullName evidence="2">PiggyBac transposable element-derived protein 3</fullName>
    </submittedName>
</protein>
<dbReference type="PANTHER" id="PTHR47272">
    <property type="entry name" value="DDE_TNP_1_7 DOMAIN-CONTAINING PROTEIN"/>
    <property type="match status" value="1"/>
</dbReference>
<reference evidence="2 3" key="1">
    <citation type="journal article" date="2019" name="Sci. Rep.">
        <title>Orb-weaving spider Araneus ventricosus genome elucidates the spidroin gene catalogue.</title>
        <authorList>
            <person name="Kono N."/>
            <person name="Nakamura H."/>
            <person name="Ohtoshi R."/>
            <person name="Moran D.A.P."/>
            <person name="Shinohara A."/>
            <person name="Yoshida Y."/>
            <person name="Fujiwara M."/>
            <person name="Mori M."/>
            <person name="Tomita M."/>
            <person name="Arakawa K."/>
        </authorList>
    </citation>
    <scope>NUCLEOTIDE SEQUENCE [LARGE SCALE GENOMIC DNA]</scope>
</reference>
<organism evidence="2 3">
    <name type="scientific">Araneus ventricosus</name>
    <name type="common">Orbweaver spider</name>
    <name type="synonym">Epeira ventricosa</name>
    <dbReference type="NCBI Taxonomy" id="182803"/>
    <lineage>
        <taxon>Eukaryota</taxon>
        <taxon>Metazoa</taxon>
        <taxon>Ecdysozoa</taxon>
        <taxon>Arthropoda</taxon>
        <taxon>Chelicerata</taxon>
        <taxon>Arachnida</taxon>
        <taxon>Araneae</taxon>
        <taxon>Araneomorphae</taxon>
        <taxon>Entelegynae</taxon>
        <taxon>Araneoidea</taxon>
        <taxon>Araneidae</taxon>
        <taxon>Araneus</taxon>
    </lineage>
</organism>
<evidence type="ECO:0000313" key="3">
    <source>
        <dbReference type="Proteomes" id="UP000499080"/>
    </source>
</evidence>
<dbReference type="AlphaFoldDB" id="A0A4Y2IEF6"/>
<gene>
    <name evidence="2" type="primary">PGBD3_56</name>
    <name evidence="2" type="ORF">AVEN_18945_1</name>
</gene>
<dbReference type="EMBL" id="BGPR01002599">
    <property type="protein sequence ID" value="GBM76113.1"/>
    <property type="molecule type" value="Genomic_DNA"/>
</dbReference>
<comment type="caution">
    <text evidence="2">The sequence shown here is derived from an EMBL/GenBank/DDBJ whole genome shotgun (WGS) entry which is preliminary data.</text>
</comment>
<evidence type="ECO:0000259" key="1">
    <source>
        <dbReference type="Pfam" id="PF13843"/>
    </source>
</evidence>
<dbReference type="Proteomes" id="UP000499080">
    <property type="component" value="Unassembled WGS sequence"/>
</dbReference>
<feature type="domain" description="PiggyBac transposable element-derived protein" evidence="1">
    <location>
        <begin position="11"/>
        <end position="225"/>
    </location>
</feature>
<evidence type="ECO:0000313" key="2">
    <source>
        <dbReference type="EMBL" id="GBM76113.1"/>
    </source>
</evidence>
<proteinExistence type="predicted"/>
<sequence length="323" mass="36913">MSEALPRQPFAVALRLPGKPIRFGFKLWTLASSEGYLFHTEPYSGSTTKLLQTGLGRGPDIVLGLMNKVHAHEGNHVVMDNLFPSIPLLNELSKKGFAGTGTIRENRLENASLPPKKSMKKTPRRTFEYACSEDLVIVKWNDNTTVSVATNKVKASSCVMAERWSSAQKKKIQVPMPQPLKTYNVHMDGVDLFDQFVSQYRIRICSKIWWWPLFSWGIGAALVNRWRLYRALGHDISLLQFTHECSQEILGKFGIPSIGPGRSLVLQKNTFNQQSYDRKDHWLYKSDKQFGRCKNCGRRSIYRCEKCQVPLHPECHKTYHIVS</sequence>
<keyword evidence="3" id="KW-1185">Reference proteome</keyword>
<accession>A0A4Y2IEF6</accession>
<name>A0A4Y2IEF6_ARAVE</name>